<keyword evidence="4" id="KW-0238">DNA-binding</keyword>
<proteinExistence type="predicted"/>
<dbReference type="InterPro" id="IPR035965">
    <property type="entry name" value="PAS-like_dom_sf"/>
</dbReference>
<dbReference type="PROSITE" id="PS50045">
    <property type="entry name" value="SIGMA54_INTERACT_4"/>
    <property type="match status" value="1"/>
</dbReference>
<dbReference type="CDD" id="cd00009">
    <property type="entry name" value="AAA"/>
    <property type="match status" value="1"/>
</dbReference>
<feature type="domain" description="PAC" evidence="10">
    <location>
        <begin position="182"/>
        <end position="234"/>
    </location>
</feature>
<evidence type="ECO:0000256" key="7">
    <source>
        <dbReference type="SAM" id="Coils"/>
    </source>
</evidence>
<reference evidence="11 12" key="1">
    <citation type="submission" date="2020-04" db="EMBL/GenBank/DDBJ databases">
        <authorList>
            <person name="Hogendoorn C."/>
        </authorList>
    </citation>
    <scope>NUCLEOTIDE SEQUENCE [LARGE SCALE GENOMIC DNA]</scope>
    <source>
        <strain evidence="11">COOX1</strain>
    </source>
</reference>
<dbReference type="CDD" id="cd00130">
    <property type="entry name" value="PAS"/>
    <property type="match status" value="1"/>
</dbReference>
<keyword evidence="1" id="KW-0547">Nucleotide-binding</keyword>
<evidence type="ECO:0000259" key="10">
    <source>
        <dbReference type="PROSITE" id="PS50113"/>
    </source>
</evidence>
<evidence type="ECO:0000256" key="2">
    <source>
        <dbReference type="ARBA" id="ARBA00022840"/>
    </source>
</evidence>
<protein>
    <submittedName>
        <fullName evidence="11">Putative sigma54 specific transcriptional regulator</fullName>
    </submittedName>
</protein>
<dbReference type="Gene3D" id="1.10.10.60">
    <property type="entry name" value="Homeodomain-like"/>
    <property type="match status" value="1"/>
</dbReference>
<dbReference type="Pfam" id="PF08448">
    <property type="entry name" value="PAS_4"/>
    <property type="match status" value="1"/>
</dbReference>
<dbReference type="InterPro" id="IPR013656">
    <property type="entry name" value="PAS_4"/>
</dbReference>
<dbReference type="InterPro" id="IPR000014">
    <property type="entry name" value="PAS"/>
</dbReference>
<dbReference type="InterPro" id="IPR058031">
    <property type="entry name" value="AAA_lid_NorR"/>
</dbReference>
<keyword evidence="7" id="KW-0175">Coiled coil</keyword>
<dbReference type="Gene3D" id="3.40.50.300">
    <property type="entry name" value="P-loop containing nucleotide triphosphate hydrolases"/>
    <property type="match status" value="1"/>
</dbReference>
<evidence type="ECO:0000256" key="5">
    <source>
        <dbReference type="ARBA" id="ARBA00023159"/>
    </source>
</evidence>
<dbReference type="InterPro" id="IPR025944">
    <property type="entry name" value="Sigma_54_int_dom_CS"/>
</dbReference>
<dbReference type="InterPro" id="IPR025943">
    <property type="entry name" value="Sigma_54_int_dom_ATP-bd_2"/>
</dbReference>
<evidence type="ECO:0000256" key="3">
    <source>
        <dbReference type="ARBA" id="ARBA00023015"/>
    </source>
</evidence>
<evidence type="ECO:0000256" key="6">
    <source>
        <dbReference type="ARBA" id="ARBA00023163"/>
    </source>
</evidence>
<evidence type="ECO:0000313" key="11">
    <source>
        <dbReference type="EMBL" id="CAB3390497.1"/>
    </source>
</evidence>
<feature type="coiled-coil region" evidence="7">
    <location>
        <begin position="218"/>
        <end position="252"/>
    </location>
</feature>
<dbReference type="InterPro" id="IPR002078">
    <property type="entry name" value="Sigma_54_int"/>
</dbReference>
<dbReference type="Proteomes" id="UP000502196">
    <property type="component" value="Chromosome"/>
</dbReference>
<accession>A0A6F9E105</accession>
<dbReference type="InterPro" id="IPR027417">
    <property type="entry name" value="P-loop_NTPase"/>
</dbReference>
<gene>
    <name evidence="11" type="ORF">COOX1_0437</name>
</gene>
<dbReference type="InterPro" id="IPR003593">
    <property type="entry name" value="AAA+_ATPase"/>
</dbReference>
<dbReference type="InterPro" id="IPR000700">
    <property type="entry name" value="PAS-assoc_C"/>
</dbReference>
<keyword evidence="6" id="KW-0804">Transcription</keyword>
<evidence type="ECO:0000256" key="1">
    <source>
        <dbReference type="ARBA" id="ARBA00022741"/>
    </source>
</evidence>
<dbReference type="FunFam" id="1.10.8.60:FF:000014">
    <property type="entry name" value="DNA-binding transcriptional regulator NtrC"/>
    <property type="match status" value="1"/>
</dbReference>
<keyword evidence="2" id="KW-0067">ATP-binding</keyword>
<dbReference type="GO" id="GO:0005524">
    <property type="term" value="F:ATP binding"/>
    <property type="evidence" value="ECO:0007669"/>
    <property type="project" value="UniProtKB-KW"/>
</dbReference>
<dbReference type="PANTHER" id="PTHR32071:SF57">
    <property type="entry name" value="C4-DICARBOXYLATE TRANSPORT TRANSCRIPTIONAL REGULATORY PROTEIN DCTD"/>
    <property type="match status" value="1"/>
</dbReference>
<dbReference type="PANTHER" id="PTHR32071">
    <property type="entry name" value="TRANSCRIPTIONAL REGULATORY PROTEIN"/>
    <property type="match status" value="1"/>
</dbReference>
<dbReference type="PROSITE" id="PS50112">
    <property type="entry name" value="PAS"/>
    <property type="match status" value="1"/>
</dbReference>
<dbReference type="SUPFAM" id="SSF55785">
    <property type="entry name" value="PYP-like sensor domain (PAS domain)"/>
    <property type="match status" value="1"/>
</dbReference>
<name>A0A6F9E105_9BACL</name>
<evidence type="ECO:0000256" key="4">
    <source>
        <dbReference type="ARBA" id="ARBA00023125"/>
    </source>
</evidence>
<dbReference type="PROSITE" id="PS00675">
    <property type="entry name" value="SIGMA54_INTERACT_1"/>
    <property type="match status" value="1"/>
</dbReference>
<dbReference type="PROSITE" id="PS00688">
    <property type="entry name" value="SIGMA54_INTERACT_3"/>
    <property type="match status" value="1"/>
</dbReference>
<dbReference type="RefSeq" id="WP_232059557.1">
    <property type="nucleotide sequence ID" value="NZ_CP047972.1"/>
</dbReference>
<dbReference type="EMBL" id="LR792683">
    <property type="protein sequence ID" value="CAB3390497.1"/>
    <property type="molecule type" value="Genomic_DNA"/>
</dbReference>
<dbReference type="Gene3D" id="1.10.8.60">
    <property type="match status" value="1"/>
</dbReference>
<dbReference type="Gene3D" id="3.30.450.20">
    <property type="entry name" value="PAS domain"/>
    <property type="match status" value="1"/>
</dbReference>
<keyword evidence="3" id="KW-0805">Transcription regulation</keyword>
<dbReference type="FunFam" id="3.40.50.300:FF:000006">
    <property type="entry name" value="DNA-binding transcriptional regulator NtrC"/>
    <property type="match status" value="1"/>
</dbReference>
<evidence type="ECO:0000313" key="12">
    <source>
        <dbReference type="Proteomes" id="UP000502196"/>
    </source>
</evidence>
<dbReference type="NCBIfam" id="TIGR00229">
    <property type="entry name" value="sensory_box"/>
    <property type="match status" value="1"/>
</dbReference>
<feature type="domain" description="PAS" evidence="9">
    <location>
        <begin position="115"/>
        <end position="165"/>
    </location>
</feature>
<sequence>MLKNLVDSQLIQDTFLSLPSAVIVVNVRGELMMANASGSRLYEYLPDYSKSIRLDEICKQRKLILGHPIRVSGTDYLLSAAPLDSKEYHDLIVLVFEESSIAGAIKQQMKEYEATIQDLQTIFENSYDVIYVSDGKGVTLRVSSACEVLWGKRPEELIGRTVYELEKEGVYYPSATRIALERGKKVQIVQQTRTGRRLMVVSTPIRDSAGNIVRVVNASKDITELHELEEQIRNLKEIIEGYRMQFVQLQESQSDTDRALIYRSKKMEDIMALLGRVAVVDSTILITGESGVGKEILANHVHRLSPRADYPLIKINCAAIPESLLESELFGYEKGAFTGAQKNGKAGLFELADKGTLFLDEIGDMPLSVQAKLLRVLQEREITRIGGYNPIPVDVRIIAATNKDLQTMVAKGTFRSDLYYRLNVIPVYIPPLRERREDIVPLVNKFLSHFAQKIHRNNVSLSKKAMSLLEQYDWPGNVRELRNLIERLVVTVEDDIIDADDLPAHISKGVPRPADSPERNEPIVVREVLPLKQAQQIMETQLLQLAARDTSTLGEIAQKLMVNQSTITRKFQKYGLQFGK</sequence>
<evidence type="ECO:0000259" key="9">
    <source>
        <dbReference type="PROSITE" id="PS50112"/>
    </source>
</evidence>
<dbReference type="PROSITE" id="PS00676">
    <property type="entry name" value="SIGMA54_INTERACT_2"/>
    <property type="match status" value="1"/>
</dbReference>
<dbReference type="InterPro" id="IPR025662">
    <property type="entry name" value="Sigma_54_int_dom_ATP-bd_1"/>
</dbReference>
<dbReference type="PROSITE" id="PS50113">
    <property type="entry name" value="PAC"/>
    <property type="match status" value="1"/>
</dbReference>
<evidence type="ECO:0000259" key="8">
    <source>
        <dbReference type="PROSITE" id="PS50045"/>
    </source>
</evidence>
<dbReference type="Pfam" id="PF25601">
    <property type="entry name" value="AAA_lid_14"/>
    <property type="match status" value="1"/>
</dbReference>
<dbReference type="GO" id="GO:0003677">
    <property type="term" value="F:DNA binding"/>
    <property type="evidence" value="ECO:0007669"/>
    <property type="project" value="UniProtKB-KW"/>
</dbReference>
<dbReference type="SMART" id="SM00382">
    <property type="entry name" value="AAA"/>
    <property type="match status" value="1"/>
</dbReference>
<dbReference type="SUPFAM" id="SSF52540">
    <property type="entry name" value="P-loop containing nucleoside triphosphate hydrolases"/>
    <property type="match status" value="1"/>
</dbReference>
<keyword evidence="5" id="KW-0010">Activator</keyword>
<dbReference type="Pfam" id="PF00158">
    <property type="entry name" value="Sigma54_activat"/>
    <property type="match status" value="1"/>
</dbReference>
<dbReference type="SMART" id="SM00091">
    <property type="entry name" value="PAS"/>
    <property type="match status" value="2"/>
</dbReference>
<feature type="domain" description="Sigma-54 factor interaction" evidence="8">
    <location>
        <begin position="260"/>
        <end position="490"/>
    </location>
</feature>
<dbReference type="AlphaFoldDB" id="A0A6F9E105"/>
<organism evidence="11 12">
    <name type="scientific">Kyrpidia spormannii</name>
    <dbReference type="NCBI Taxonomy" id="2055160"/>
    <lineage>
        <taxon>Bacteria</taxon>
        <taxon>Bacillati</taxon>
        <taxon>Bacillota</taxon>
        <taxon>Bacilli</taxon>
        <taxon>Bacillales</taxon>
        <taxon>Alicyclobacillaceae</taxon>
        <taxon>Kyrpidia</taxon>
    </lineage>
</organism>
<dbReference type="GO" id="GO:0006355">
    <property type="term" value="P:regulation of DNA-templated transcription"/>
    <property type="evidence" value="ECO:0007669"/>
    <property type="project" value="InterPro"/>
</dbReference>